<protein>
    <submittedName>
        <fullName evidence="3">Damage-inducible protein DinB</fullName>
    </submittedName>
</protein>
<organism evidence="3 4">
    <name type="scientific">Pseudoxanthomonas sacheonensis</name>
    <dbReference type="NCBI Taxonomy" id="443615"/>
    <lineage>
        <taxon>Bacteria</taxon>
        <taxon>Pseudomonadati</taxon>
        <taxon>Pseudomonadota</taxon>
        <taxon>Gammaproteobacteria</taxon>
        <taxon>Lysobacterales</taxon>
        <taxon>Lysobacteraceae</taxon>
        <taxon>Pseudoxanthomonas</taxon>
    </lineage>
</organism>
<dbReference type="Pfam" id="PF05163">
    <property type="entry name" value="DinB"/>
    <property type="match status" value="1"/>
</dbReference>
<dbReference type="RefSeq" id="WP_310093119.1">
    <property type="nucleotide sequence ID" value="NZ_JAVDTT010000002.1"/>
</dbReference>
<dbReference type="InterPro" id="IPR034660">
    <property type="entry name" value="DinB/YfiT-like"/>
</dbReference>
<dbReference type="EMBL" id="JAVDTT010000002">
    <property type="protein sequence ID" value="MDR6841904.1"/>
    <property type="molecule type" value="Genomic_DNA"/>
</dbReference>
<keyword evidence="4" id="KW-1185">Reference proteome</keyword>
<proteinExistence type="inferred from homology"/>
<reference evidence="3 4" key="1">
    <citation type="submission" date="2023-07" db="EMBL/GenBank/DDBJ databases">
        <title>Sorghum-associated microbial communities from plants grown in Nebraska, USA.</title>
        <authorList>
            <person name="Schachtman D."/>
        </authorList>
    </citation>
    <scope>NUCLEOTIDE SEQUENCE [LARGE SCALE GENOMIC DNA]</scope>
    <source>
        <strain evidence="3 4">BE107</strain>
    </source>
</reference>
<accession>A0ABU1RT11</accession>
<dbReference type="InterPro" id="IPR007837">
    <property type="entry name" value="DinB"/>
</dbReference>
<sequence length="178" mass="20292">MVTCEYMRKMADYNRWMNEKVYAAASRLPAQELTAERGAFFGSVMGTLNHLMVADLIWLKRFTRLPTANTALDGLQGIETPTALDQPLYQDFARLREQRVWLDGVIVAWANALQAEHLEHVLEYANTRGDRFRKRFAGLAMHFFNHQTHHRGQVTTLLSQAGVDVGETDLRALLADET</sequence>
<evidence type="ECO:0000313" key="4">
    <source>
        <dbReference type="Proteomes" id="UP001254759"/>
    </source>
</evidence>
<dbReference type="Gene3D" id="1.20.120.450">
    <property type="entry name" value="dinb family like domain"/>
    <property type="match status" value="1"/>
</dbReference>
<dbReference type="PANTHER" id="PTHR37302">
    <property type="entry name" value="SLR1116 PROTEIN"/>
    <property type="match status" value="1"/>
</dbReference>
<dbReference type="Proteomes" id="UP001254759">
    <property type="component" value="Unassembled WGS sequence"/>
</dbReference>
<comment type="similarity">
    <text evidence="1">Belongs to the DinB family.</text>
</comment>
<dbReference type="PANTHER" id="PTHR37302:SF1">
    <property type="entry name" value="PROTEIN DINB"/>
    <property type="match status" value="1"/>
</dbReference>
<keyword evidence="2" id="KW-0479">Metal-binding</keyword>
<name>A0ABU1RT11_9GAMM</name>
<comment type="caution">
    <text evidence="3">The sequence shown here is derived from an EMBL/GenBank/DDBJ whole genome shotgun (WGS) entry which is preliminary data.</text>
</comment>
<evidence type="ECO:0000256" key="2">
    <source>
        <dbReference type="ARBA" id="ARBA00022723"/>
    </source>
</evidence>
<evidence type="ECO:0000256" key="1">
    <source>
        <dbReference type="ARBA" id="ARBA00008635"/>
    </source>
</evidence>
<dbReference type="SUPFAM" id="SSF109854">
    <property type="entry name" value="DinB/YfiT-like putative metalloenzymes"/>
    <property type="match status" value="1"/>
</dbReference>
<evidence type="ECO:0000313" key="3">
    <source>
        <dbReference type="EMBL" id="MDR6841904.1"/>
    </source>
</evidence>
<gene>
    <name evidence="3" type="ORF">J2W94_002189</name>
</gene>